<dbReference type="Proteomes" id="UP001632037">
    <property type="component" value="Unassembled WGS sequence"/>
</dbReference>
<proteinExistence type="predicted"/>
<dbReference type="EMBL" id="JBIMZQ010000009">
    <property type="protein sequence ID" value="KAL3669219.1"/>
    <property type="molecule type" value="Genomic_DNA"/>
</dbReference>
<accession>A0ABD3FUE3</accession>
<evidence type="ECO:0008006" key="4">
    <source>
        <dbReference type="Google" id="ProtNLM"/>
    </source>
</evidence>
<keyword evidence="3" id="KW-1185">Reference proteome</keyword>
<gene>
    <name evidence="2" type="ORF">V7S43_005602</name>
</gene>
<protein>
    <recommendedName>
        <fullName evidence="4">DUF1618 domain-containing protein</fullName>
    </recommendedName>
</protein>
<dbReference type="AlphaFoldDB" id="A0ABD3FUE3"/>
<reference evidence="2 3" key="1">
    <citation type="submission" date="2024-09" db="EMBL/GenBank/DDBJ databases">
        <title>Genome sequencing and assembly of Phytophthora oleae, isolate VK10A, causative agent of rot of olive drupes.</title>
        <authorList>
            <person name="Conti Taguali S."/>
            <person name="Riolo M."/>
            <person name="La Spada F."/>
            <person name="Cacciola S.O."/>
            <person name="Dionisio G."/>
        </authorList>
    </citation>
    <scope>NUCLEOTIDE SEQUENCE [LARGE SCALE GENOMIC DNA]</scope>
    <source>
        <strain evidence="2 3">VK10A</strain>
    </source>
</reference>
<name>A0ABD3FUE3_9STRA</name>
<evidence type="ECO:0000313" key="3">
    <source>
        <dbReference type="Proteomes" id="UP001632037"/>
    </source>
</evidence>
<feature type="region of interest" description="Disordered" evidence="1">
    <location>
        <begin position="1"/>
        <end position="29"/>
    </location>
</feature>
<sequence>MLPIVSYRPEPPSKNPPKRQSPDPALGGRTVRLEAPDELDGGWDGPVYATLSKETKLLQPTDNGSFVAEDDGVRRPAWRATLTILRHDQRRGDLSNALQEHVDVQYWIPHWRLTFPSYDLTGELQERPLCLSFGSCGSRFFFVASPDCDVKLVRHVPDGSLCGQVVAYSPAPHSPSWTTSTSNWSLAPVSFATWPFDTS</sequence>
<comment type="caution">
    <text evidence="2">The sequence shown here is derived from an EMBL/GenBank/DDBJ whole genome shotgun (WGS) entry which is preliminary data.</text>
</comment>
<organism evidence="2 3">
    <name type="scientific">Phytophthora oleae</name>
    <dbReference type="NCBI Taxonomy" id="2107226"/>
    <lineage>
        <taxon>Eukaryota</taxon>
        <taxon>Sar</taxon>
        <taxon>Stramenopiles</taxon>
        <taxon>Oomycota</taxon>
        <taxon>Peronosporomycetes</taxon>
        <taxon>Peronosporales</taxon>
        <taxon>Peronosporaceae</taxon>
        <taxon>Phytophthora</taxon>
    </lineage>
</organism>
<evidence type="ECO:0000313" key="2">
    <source>
        <dbReference type="EMBL" id="KAL3669219.1"/>
    </source>
</evidence>
<evidence type="ECO:0000256" key="1">
    <source>
        <dbReference type="SAM" id="MobiDB-lite"/>
    </source>
</evidence>